<organism evidence="2 3">
    <name type="scientific">Oceaniovalibus guishaninsula JLT2003</name>
    <dbReference type="NCBI Taxonomy" id="1231392"/>
    <lineage>
        <taxon>Bacteria</taxon>
        <taxon>Pseudomonadati</taxon>
        <taxon>Pseudomonadota</taxon>
        <taxon>Alphaproteobacteria</taxon>
        <taxon>Rhodobacterales</taxon>
        <taxon>Roseobacteraceae</taxon>
        <taxon>Oceaniovalibus</taxon>
    </lineage>
</organism>
<evidence type="ECO:0000313" key="3">
    <source>
        <dbReference type="Proteomes" id="UP000006765"/>
    </source>
</evidence>
<keyword evidence="3" id="KW-1185">Reference proteome</keyword>
<protein>
    <recommendedName>
        <fullName evidence="1">DUF2147 domain-containing protein</fullName>
    </recommendedName>
</protein>
<name>K2IA96_9RHOB</name>
<dbReference type="PANTHER" id="PTHR36919">
    <property type="entry name" value="BLR1215 PROTEIN"/>
    <property type="match status" value="1"/>
</dbReference>
<evidence type="ECO:0000259" key="1">
    <source>
        <dbReference type="Pfam" id="PF09917"/>
    </source>
</evidence>
<comment type="caution">
    <text evidence="2">The sequence shown here is derived from an EMBL/GenBank/DDBJ whole genome shotgun (WGS) entry which is preliminary data.</text>
</comment>
<dbReference type="Gene3D" id="2.40.128.520">
    <property type="match status" value="1"/>
</dbReference>
<proteinExistence type="predicted"/>
<dbReference type="PATRIC" id="fig|1231392.3.peg.112"/>
<dbReference type="EMBL" id="AMGO01000001">
    <property type="protein sequence ID" value="EKE45885.1"/>
    <property type="molecule type" value="Genomic_DNA"/>
</dbReference>
<dbReference type="Pfam" id="PF09917">
    <property type="entry name" value="DUF2147"/>
    <property type="match status" value="1"/>
</dbReference>
<sequence>MAVAAGLVFAQGARADPVEGTWQTQVDDGAFAHVAMAPCGPALCGTITRTFNAQGEYRSPNVGKVIVRDMMPKGQGHYEGRVWRPSNDKVYVGKMDLDGEWLKMRGCVAGGLICSSQTWARVR</sequence>
<accession>K2IA96</accession>
<gene>
    <name evidence="2" type="ORF">OCGS_0111</name>
</gene>
<dbReference type="Proteomes" id="UP000006765">
    <property type="component" value="Unassembled WGS sequence"/>
</dbReference>
<dbReference type="PANTHER" id="PTHR36919:SF2">
    <property type="entry name" value="BLL6627 PROTEIN"/>
    <property type="match status" value="1"/>
</dbReference>
<feature type="domain" description="DUF2147" evidence="1">
    <location>
        <begin position="20"/>
        <end position="121"/>
    </location>
</feature>
<dbReference type="eggNOG" id="COG4731">
    <property type="taxonomic scope" value="Bacteria"/>
</dbReference>
<dbReference type="InterPro" id="IPR019223">
    <property type="entry name" value="DUF2147"/>
</dbReference>
<dbReference type="AlphaFoldDB" id="K2IA96"/>
<dbReference type="STRING" id="1231392.OCGS_0111"/>
<evidence type="ECO:0000313" key="2">
    <source>
        <dbReference type="EMBL" id="EKE45885.1"/>
    </source>
</evidence>
<reference evidence="2 3" key="1">
    <citation type="journal article" date="2012" name="J. Bacteriol.">
        <title>Draft Genome Sequence of Oceaniovalibus guishaninsula JLT2003T.</title>
        <authorList>
            <person name="Tang K."/>
            <person name="Liu K."/>
            <person name="Jiao N."/>
        </authorList>
    </citation>
    <scope>NUCLEOTIDE SEQUENCE [LARGE SCALE GENOMIC DNA]</scope>
    <source>
        <strain evidence="2 3">JLT2003</strain>
    </source>
</reference>